<name>A0ABW2C1L8_9PSEU</name>
<proteinExistence type="inferred from homology"/>
<dbReference type="GO" id="GO:0016757">
    <property type="term" value="F:glycosyltransferase activity"/>
    <property type="evidence" value="ECO:0007669"/>
    <property type="project" value="UniProtKB-KW"/>
</dbReference>
<comment type="subcellular location">
    <subcellularLocation>
        <location evidence="1">Membrane</location>
        <topology evidence="1">Multi-pass membrane protein</topology>
    </subcellularLocation>
</comment>
<evidence type="ECO:0000256" key="3">
    <source>
        <dbReference type="ARBA" id="ARBA00022679"/>
    </source>
</evidence>
<evidence type="ECO:0000256" key="5">
    <source>
        <dbReference type="ARBA" id="ARBA00022989"/>
    </source>
</evidence>
<gene>
    <name evidence="10" type="primary">mptB</name>
    <name evidence="10" type="ORF">ACFQGD_18625</name>
</gene>
<feature type="transmembrane region" description="Helical" evidence="9">
    <location>
        <begin position="422"/>
        <end position="441"/>
    </location>
</feature>
<feature type="transmembrane region" description="Helical" evidence="9">
    <location>
        <begin position="329"/>
        <end position="354"/>
    </location>
</feature>
<feature type="transmembrane region" description="Helical" evidence="9">
    <location>
        <begin position="391"/>
        <end position="410"/>
    </location>
</feature>
<feature type="transmembrane region" description="Helical" evidence="9">
    <location>
        <begin position="44"/>
        <end position="66"/>
    </location>
</feature>
<feature type="transmembrane region" description="Helical" evidence="9">
    <location>
        <begin position="285"/>
        <end position="309"/>
    </location>
</feature>
<evidence type="ECO:0000313" key="10">
    <source>
        <dbReference type="EMBL" id="MFC6869161.1"/>
    </source>
</evidence>
<dbReference type="Pfam" id="PF26314">
    <property type="entry name" value="MptA_B_family"/>
    <property type="match status" value="1"/>
</dbReference>
<organism evidence="10 11">
    <name type="scientific">Haloechinothrix salitolerans</name>
    <dbReference type="NCBI Taxonomy" id="926830"/>
    <lineage>
        <taxon>Bacteria</taxon>
        <taxon>Bacillati</taxon>
        <taxon>Actinomycetota</taxon>
        <taxon>Actinomycetes</taxon>
        <taxon>Pseudonocardiales</taxon>
        <taxon>Pseudonocardiaceae</taxon>
        <taxon>Haloechinothrix</taxon>
    </lineage>
</organism>
<evidence type="ECO:0000256" key="7">
    <source>
        <dbReference type="ARBA" id="ARBA00043987"/>
    </source>
</evidence>
<accession>A0ABW2C1L8</accession>
<feature type="compositionally biased region" description="Low complexity" evidence="8">
    <location>
        <begin position="524"/>
        <end position="536"/>
    </location>
</feature>
<evidence type="ECO:0000256" key="8">
    <source>
        <dbReference type="SAM" id="MobiDB-lite"/>
    </source>
</evidence>
<feature type="transmembrane region" description="Helical" evidence="9">
    <location>
        <begin position="239"/>
        <end position="257"/>
    </location>
</feature>
<evidence type="ECO:0000256" key="2">
    <source>
        <dbReference type="ARBA" id="ARBA00022676"/>
    </source>
</evidence>
<evidence type="ECO:0000256" key="9">
    <source>
        <dbReference type="SAM" id="Phobius"/>
    </source>
</evidence>
<evidence type="ECO:0000256" key="6">
    <source>
        <dbReference type="ARBA" id="ARBA00023136"/>
    </source>
</evidence>
<feature type="transmembrane region" description="Helical" evidence="9">
    <location>
        <begin position="86"/>
        <end position="104"/>
    </location>
</feature>
<feature type="transmembrane region" description="Helical" evidence="9">
    <location>
        <begin position="116"/>
        <end position="138"/>
    </location>
</feature>
<keyword evidence="3" id="KW-0808">Transferase</keyword>
<comment type="caution">
    <text evidence="10">The sequence shown here is derived from an EMBL/GenBank/DDBJ whole genome shotgun (WGS) entry which is preliminary data.</text>
</comment>
<comment type="similarity">
    <text evidence="7">Belongs to the MptA/B family.</text>
</comment>
<keyword evidence="4 9" id="KW-0812">Transmembrane</keyword>
<feature type="compositionally biased region" description="Polar residues" evidence="8">
    <location>
        <begin position="540"/>
        <end position="552"/>
    </location>
</feature>
<feature type="region of interest" description="Disordered" evidence="8">
    <location>
        <begin position="1"/>
        <end position="21"/>
    </location>
</feature>
<dbReference type="RefSeq" id="WP_345393352.1">
    <property type="nucleotide sequence ID" value="NZ_BAABLA010000019.1"/>
</dbReference>
<keyword evidence="6 9" id="KW-0472">Membrane</keyword>
<dbReference type="Proteomes" id="UP001596337">
    <property type="component" value="Unassembled WGS sequence"/>
</dbReference>
<keyword evidence="5 9" id="KW-1133">Transmembrane helix</keyword>
<feature type="transmembrane region" description="Helical" evidence="9">
    <location>
        <begin position="206"/>
        <end position="227"/>
    </location>
</feature>
<evidence type="ECO:0000313" key="11">
    <source>
        <dbReference type="Proteomes" id="UP001596337"/>
    </source>
</evidence>
<sequence length="552" mass="58991">MDTSTSPDTVPARPLSRASATTPRWRRFATGDGAVSSPFPRRTIALGTIGAVLMLAASIGAGGILVSDPVIGTGQWSWLRYGHGRNLATAVLYIGFGLVVWAWVRLGRYVLMHRVGVRPVLVAAGCWMAPLLFAPPLFTRDVFAYLAQGALLYDHDPYTNAPNVLTEIPTIVENVYSAWQSTPSPYGPVFLAFAKGIVTLTGDNPIAGVIVTRIALLPGLALLVWALTRLVRHLGGNPAITMWLAVASPMTVIHLIGGPHNELLMLGPLLLGVLLALERKHVLAIVVGTVAMLIKPTAAIALPFIVWIWTNHLPETRGKLANFLRAGTASVSVFVAVYVAGTFAALGSVNLGWLGGLEGPQLIKNWLNFPTGIGQLTHVITNLFTPVTQSPFITGARGAGWVVLAGFGIWQWWKARNGGTTAVYHLAVTLIATAMLAPPTLPWYFTWGFVIAACFAWQVRHLAIVVGVSVFLVLVYYPTGEQALHDPSMVAVFLVSGYAAWCLLRPDPLGIVRAFTGREEPAPADDVPNDVPVGPAEPVTVNSGQPTSRSTG</sequence>
<keyword evidence="2 10" id="KW-0328">Glycosyltransferase</keyword>
<feature type="transmembrane region" description="Helical" evidence="9">
    <location>
        <begin position="447"/>
        <end position="477"/>
    </location>
</feature>
<evidence type="ECO:0000256" key="1">
    <source>
        <dbReference type="ARBA" id="ARBA00004141"/>
    </source>
</evidence>
<protein>
    <submittedName>
        <fullName evidence="10">Polyprenol phosphomannose-dependent alpha 1,6 mannosyltransferase MptB</fullName>
    </submittedName>
</protein>
<evidence type="ECO:0000256" key="4">
    <source>
        <dbReference type="ARBA" id="ARBA00022692"/>
    </source>
</evidence>
<dbReference type="EMBL" id="JBHSXX010000001">
    <property type="protein sequence ID" value="MFC6869161.1"/>
    <property type="molecule type" value="Genomic_DNA"/>
</dbReference>
<dbReference type="NCBIfam" id="NF038066">
    <property type="entry name" value="MptB"/>
    <property type="match status" value="1"/>
</dbReference>
<feature type="region of interest" description="Disordered" evidence="8">
    <location>
        <begin position="521"/>
        <end position="552"/>
    </location>
</feature>
<keyword evidence="11" id="KW-1185">Reference proteome</keyword>
<reference evidence="11" key="1">
    <citation type="journal article" date="2019" name="Int. J. Syst. Evol. Microbiol.">
        <title>The Global Catalogue of Microorganisms (GCM) 10K type strain sequencing project: providing services to taxonomists for standard genome sequencing and annotation.</title>
        <authorList>
            <consortium name="The Broad Institute Genomics Platform"/>
            <consortium name="The Broad Institute Genome Sequencing Center for Infectious Disease"/>
            <person name="Wu L."/>
            <person name="Ma J."/>
        </authorList>
    </citation>
    <scope>NUCLEOTIDE SEQUENCE [LARGE SCALE GENOMIC DNA]</scope>
    <source>
        <strain evidence="11">KCTC 32255</strain>
    </source>
</reference>
<dbReference type="InterPro" id="IPR049829">
    <property type="entry name" value="MptA/B-like"/>
</dbReference>